<dbReference type="InterPro" id="IPR029021">
    <property type="entry name" value="Prot-tyrosine_phosphatase-like"/>
</dbReference>
<dbReference type="PROSITE" id="PS50054">
    <property type="entry name" value="TYR_PHOSPHATASE_DUAL"/>
    <property type="match status" value="1"/>
</dbReference>
<evidence type="ECO:0000256" key="14">
    <source>
        <dbReference type="ARBA" id="ARBA00052505"/>
    </source>
</evidence>
<dbReference type="GO" id="GO:0008654">
    <property type="term" value="P:phospholipid biosynthetic process"/>
    <property type="evidence" value="ECO:0007669"/>
    <property type="project" value="UniProtKB-KW"/>
</dbReference>
<keyword evidence="5" id="KW-0904">Protein phosphatase</keyword>
<evidence type="ECO:0000313" key="20">
    <source>
        <dbReference type="EMBL" id="CAG6739343.1"/>
    </source>
</evidence>
<feature type="domain" description="Tyrosine-protein phosphatase" evidence="18">
    <location>
        <begin position="30"/>
        <end position="180"/>
    </location>
</feature>
<evidence type="ECO:0000256" key="1">
    <source>
        <dbReference type="ARBA" id="ARBA00004370"/>
    </source>
</evidence>
<dbReference type="PROSITE" id="PS00383">
    <property type="entry name" value="TYR_PHOSPHATASE_1"/>
    <property type="match status" value="1"/>
</dbReference>
<evidence type="ECO:0000256" key="7">
    <source>
        <dbReference type="ARBA" id="ARBA00023136"/>
    </source>
</evidence>
<reference evidence="20" key="1">
    <citation type="submission" date="2021-05" db="EMBL/GenBank/DDBJ databases">
        <authorList>
            <person name="Alioto T."/>
            <person name="Alioto T."/>
            <person name="Gomez Garrido J."/>
        </authorList>
    </citation>
    <scope>NUCLEOTIDE SEQUENCE</scope>
</reference>
<evidence type="ECO:0000256" key="9">
    <source>
        <dbReference type="ARBA" id="ARBA00023264"/>
    </source>
</evidence>
<keyword evidence="3" id="KW-0444">Lipid biosynthesis</keyword>
<dbReference type="InterPro" id="IPR000387">
    <property type="entry name" value="Tyr_Pase_dom"/>
</dbReference>
<comment type="pathway">
    <text evidence="2">Lipid metabolism.</text>
</comment>
<evidence type="ECO:0000256" key="16">
    <source>
        <dbReference type="ARBA" id="ARBA00052780"/>
    </source>
</evidence>
<comment type="pathway">
    <text evidence="10">Phospholipid metabolism; phosphatidylglycerol biosynthesis; phosphatidylglycerol from CDP-diacylglycerol: step 2/2.</text>
</comment>
<evidence type="ECO:0000256" key="3">
    <source>
        <dbReference type="ARBA" id="ARBA00022516"/>
    </source>
</evidence>
<evidence type="ECO:0000256" key="2">
    <source>
        <dbReference type="ARBA" id="ARBA00005189"/>
    </source>
</evidence>
<dbReference type="EMBL" id="HBUF01588810">
    <property type="protein sequence ID" value="CAG6772646.1"/>
    <property type="molecule type" value="Transcribed_RNA"/>
</dbReference>
<dbReference type="EC" id="3.1.3.27" evidence="11"/>
<dbReference type="Pfam" id="PF00782">
    <property type="entry name" value="DSPc"/>
    <property type="match status" value="1"/>
</dbReference>
<evidence type="ECO:0000259" key="18">
    <source>
        <dbReference type="PROSITE" id="PS50054"/>
    </source>
</evidence>
<evidence type="ECO:0000256" key="5">
    <source>
        <dbReference type="ARBA" id="ARBA00022912"/>
    </source>
</evidence>
<evidence type="ECO:0000256" key="17">
    <source>
        <dbReference type="ARBA" id="ARBA00069309"/>
    </source>
</evidence>
<dbReference type="EMBL" id="HBUF01222874">
    <property type="protein sequence ID" value="CAG6670198.1"/>
    <property type="molecule type" value="Transcribed_RNA"/>
</dbReference>
<name>A0A8D8Z1W5_9HEMI</name>
<dbReference type="InterPro" id="IPR016130">
    <property type="entry name" value="Tyr_Pase_AS"/>
</dbReference>
<evidence type="ECO:0000256" key="15">
    <source>
        <dbReference type="ARBA" id="ARBA00052632"/>
    </source>
</evidence>
<keyword evidence="6" id="KW-0443">Lipid metabolism</keyword>
<dbReference type="InterPro" id="IPR000340">
    <property type="entry name" value="Dual-sp_phosphatase_cat-dom"/>
</dbReference>
<dbReference type="EMBL" id="HBUF01067880">
    <property type="protein sequence ID" value="CAG6628350.1"/>
    <property type="molecule type" value="Transcribed_RNA"/>
</dbReference>
<evidence type="ECO:0000256" key="11">
    <source>
        <dbReference type="ARBA" id="ARBA00024224"/>
    </source>
</evidence>
<keyword evidence="8" id="KW-0594">Phospholipid biosynthesis</keyword>
<dbReference type="PROSITE" id="PS50056">
    <property type="entry name" value="TYR_PHOSPHATASE_2"/>
    <property type="match status" value="1"/>
</dbReference>
<dbReference type="AlphaFoldDB" id="A0A8D8Z1W5"/>
<comment type="catalytic activity">
    <reaction evidence="14">
        <text>1,2-dibutyryl-sn-glycero-3-phospho-(1D-myo-inositol-5-phosphate) + H2O = 1,2-dibutyryl-sn-glycero-3-phospho-(1D-myo-inositol) + phosphate</text>
        <dbReference type="Rhea" id="RHEA:42584"/>
        <dbReference type="ChEBI" id="CHEBI:15377"/>
        <dbReference type="ChEBI" id="CHEBI:43474"/>
        <dbReference type="ChEBI" id="CHEBI:82605"/>
        <dbReference type="ChEBI" id="CHEBI:82606"/>
    </reaction>
    <physiologicalReaction direction="left-to-right" evidence="14">
        <dbReference type="Rhea" id="RHEA:42585"/>
    </physiologicalReaction>
</comment>
<dbReference type="GO" id="GO:0008962">
    <property type="term" value="F:phosphatidylglycerophosphatase activity"/>
    <property type="evidence" value="ECO:0007669"/>
    <property type="project" value="UniProtKB-EC"/>
</dbReference>
<dbReference type="InterPro" id="IPR020422">
    <property type="entry name" value="TYR_PHOSPHATASE_DUAL_dom"/>
</dbReference>
<evidence type="ECO:0000256" key="6">
    <source>
        <dbReference type="ARBA" id="ARBA00023098"/>
    </source>
</evidence>
<keyword evidence="9" id="KW-1208">Phospholipid metabolism</keyword>
<dbReference type="SUPFAM" id="SSF52799">
    <property type="entry name" value="(Phosphotyrosine protein) phosphatases II"/>
    <property type="match status" value="1"/>
</dbReference>
<dbReference type="FunFam" id="3.90.190.10:FF:000060">
    <property type="entry name" value="Phosphatidylglycerophosphatase and protein-tyrosine phosphatase 1"/>
    <property type="match status" value="1"/>
</dbReference>
<dbReference type="PANTHER" id="PTHR46712:SF1">
    <property type="entry name" value="PHOSPHATIDYLGLYCEROPHOSPHATASE AND PROTEIN-TYROSINE PHOSPHATASE 1"/>
    <property type="match status" value="1"/>
</dbReference>
<protein>
    <recommendedName>
        <fullName evidence="17">Phosphatidylglycerophosphatase and protein-tyrosine phosphatase 1</fullName>
        <ecNumber evidence="11">3.1.3.27</ecNumber>
    </recommendedName>
</protein>
<keyword evidence="7" id="KW-0472">Membrane</keyword>
<evidence type="ECO:0000256" key="13">
    <source>
        <dbReference type="ARBA" id="ARBA00051818"/>
    </source>
</evidence>
<dbReference type="GO" id="GO:0004721">
    <property type="term" value="F:phosphoprotein phosphatase activity"/>
    <property type="evidence" value="ECO:0007669"/>
    <property type="project" value="UniProtKB-KW"/>
</dbReference>
<dbReference type="EMBL" id="HBUF01588812">
    <property type="protein sequence ID" value="CAG6772648.1"/>
    <property type="molecule type" value="Transcribed_RNA"/>
</dbReference>
<dbReference type="EMBL" id="HBUF01222873">
    <property type="protein sequence ID" value="CAG6670197.1"/>
    <property type="molecule type" value="Transcribed_RNA"/>
</dbReference>
<dbReference type="EMBL" id="HBUF01412656">
    <property type="protein sequence ID" value="CAG6739343.1"/>
    <property type="molecule type" value="Transcribed_RNA"/>
</dbReference>
<evidence type="ECO:0000256" key="4">
    <source>
        <dbReference type="ARBA" id="ARBA00022801"/>
    </source>
</evidence>
<dbReference type="GO" id="GO:0016020">
    <property type="term" value="C:membrane"/>
    <property type="evidence" value="ECO:0007669"/>
    <property type="project" value="UniProtKB-SubCell"/>
</dbReference>
<evidence type="ECO:0000256" key="12">
    <source>
        <dbReference type="ARBA" id="ARBA00050944"/>
    </source>
</evidence>
<comment type="catalytic activity">
    <reaction evidence="16">
        <text>1,2-dioctanoyl-sn-glycero-3-phospho-(1D-myo-inositol-5-phosphate) + H2O = 1,2-dioctanoyl-sn-glycero-3-phospho-(1D-myo-inositol) + phosphate</text>
        <dbReference type="Rhea" id="RHEA:42308"/>
        <dbReference type="ChEBI" id="CHEBI:15377"/>
        <dbReference type="ChEBI" id="CHEBI:43474"/>
        <dbReference type="ChEBI" id="CHEBI:65221"/>
        <dbReference type="ChEBI" id="CHEBI:78911"/>
    </reaction>
    <physiologicalReaction direction="left-to-right" evidence="16">
        <dbReference type="Rhea" id="RHEA:42309"/>
    </physiologicalReaction>
</comment>
<dbReference type="PANTHER" id="PTHR46712">
    <property type="entry name" value="PHOSPHATIDYLGLYCEROPHOSPHATASE AND PROTEIN-TYROSINE PHOSPHATASE 1"/>
    <property type="match status" value="1"/>
</dbReference>
<accession>A0A8D8Z1W5</accession>
<evidence type="ECO:0000256" key="8">
    <source>
        <dbReference type="ARBA" id="ARBA00023209"/>
    </source>
</evidence>
<comment type="catalytic activity">
    <reaction evidence="12">
        <text>a 1,2-diacyl-sn-glycero-3-phospho-(1'-sn-glycero-3'-phosphate) + H2O = a 1,2-diacyl-sn-glycero-3-phospho-(1'-sn-glycerol) + phosphate</text>
        <dbReference type="Rhea" id="RHEA:33751"/>
        <dbReference type="ChEBI" id="CHEBI:15377"/>
        <dbReference type="ChEBI" id="CHEBI:43474"/>
        <dbReference type="ChEBI" id="CHEBI:60110"/>
        <dbReference type="ChEBI" id="CHEBI:64716"/>
        <dbReference type="EC" id="3.1.3.27"/>
    </reaction>
    <physiologicalReaction direction="left-to-right" evidence="12">
        <dbReference type="Rhea" id="RHEA:33752"/>
    </physiologicalReaction>
</comment>
<sequence length="201" mass="23061">MKLREVLSGIGFFPTLLYTYLTSLIGLNEYYSRIDNNVVLGALPWDALVEKLVNAENVTGVVSVVQDWELKLFHINYEDWAKKGVTHLKLNTVEFVPPTMTNIHKGLDFIDKIIKEGKTTYIHCKAGRTRSAILTACYLIKRYNMDADNAIKYIQTKRKQIKLGTKDKDRIQDCYSKFRRKDLQTDIPLILNPLAKSTDSS</sequence>
<organism evidence="20">
    <name type="scientific">Cacopsylla melanoneura</name>
    <dbReference type="NCBI Taxonomy" id="428564"/>
    <lineage>
        <taxon>Eukaryota</taxon>
        <taxon>Metazoa</taxon>
        <taxon>Ecdysozoa</taxon>
        <taxon>Arthropoda</taxon>
        <taxon>Hexapoda</taxon>
        <taxon>Insecta</taxon>
        <taxon>Pterygota</taxon>
        <taxon>Neoptera</taxon>
        <taxon>Paraneoptera</taxon>
        <taxon>Hemiptera</taxon>
        <taxon>Sternorrhyncha</taxon>
        <taxon>Psylloidea</taxon>
        <taxon>Psyllidae</taxon>
        <taxon>Psyllinae</taxon>
        <taxon>Cacopsylla</taxon>
    </lineage>
</organism>
<keyword evidence="4" id="KW-0378">Hydrolase</keyword>
<dbReference type="InterPro" id="IPR042165">
    <property type="entry name" value="PTPMT1"/>
</dbReference>
<comment type="subcellular location">
    <subcellularLocation>
        <location evidence="1">Membrane</location>
    </subcellularLocation>
</comment>
<comment type="catalytic activity">
    <reaction evidence="13">
        <text>a 1-acyl-2-hexanoyl-sn-glycero-3-phospho-(1D-myo-inositol-5-phosphate) + H2O = a 1-acyl-2-hexanoyl-sn-glycero-3-phospho-(1D-myo-inositol) + phosphate</text>
        <dbReference type="Rhea" id="RHEA:42320"/>
        <dbReference type="ChEBI" id="CHEBI:15377"/>
        <dbReference type="ChEBI" id="CHEBI:43474"/>
        <dbReference type="ChEBI" id="CHEBI:78930"/>
        <dbReference type="ChEBI" id="CHEBI:78931"/>
    </reaction>
    <physiologicalReaction direction="left-to-right" evidence="13">
        <dbReference type="Rhea" id="RHEA:42321"/>
    </physiologicalReaction>
</comment>
<dbReference type="Gene3D" id="3.90.190.10">
    <property type="entry name" value="Protein tyrosine phosphatase superfamily"/>
    <property type="match status" value="1"/>
</dbReference>
<evidence type="ECO:0000256" key="10">
    <source>
        <dbReference type="ARBA" id="ARBA00024192"/>
    </source>
</evidence>
<proteinExistence type="predicted"/>
<dbReference type="GO" id="GO:0005737">
    <property type="term" value="C:cytoplasm"/>
    <property type="evidence" value="ECO:0007669"/>
    <property type="project" value="UniProtKB-ARBA"/>
</dbReference>
<dbReference type="EMBL" id="HBUF01412655">
    <property type="protein sequence ID" value="CAG6739342.1"/>
    <property type="molecule type" value="Transcribed_RNA"/>
</dbReference>
<dbReference type="EMBL" id="HBUF01588811">
    <property type="protein sequence ID" value="CAG6772647.1"/>
    <property type="molecule type" value="Transcribed_RNA"/>
</dbReference>
<evidence type="ECO:0000259" key="19">
    <source>
        <dbReference type="PROSITE" id="PS50056"/>
    </source>
</evidence>
<dbReference type="SMART" id="SM00195">
    <property type="entry name" value="DSPc"/>
    <property type="match status" value="1"/>
</dbReference>
<dbReference type="EMBL" id="HBUF01067879">
    <property type="protein sequence ID" value="CAG6628349.1"/>
    <property type="molecule type" value="Transcribed_RNA"/>
</dbReference>
<feature type="domain" description="Tyrosine specific protein phosphatases" evidence="19">
    <location>
        <begin position="104"/>
        <end position="158"/>
    </location>
</feature>
<comment type="catalytic activity">
    <reaction evidence="15">
        <text>1,2-di-(9Z-octadecenoyl)-sn-glycero-3-phospho-(1'-sn-glycerol-3'-phosphate) + H2O = 1,2-di-(9Z-octadecenoyl)-sn-glycero-3-phospho-(1'-sn-glycerol) + phosphate</text>
        <dbReference type="Rhea" id="RHEA:42304"/>
        <dbReference type="ChEBI" id="CHEBI:15377"/>
        <dbReference type="ChEBI" id="CHEBI:43474"/>
        <dbReference type="ChEBI" id="CHEBI:75163"/>
        <dbReference type="ChEBI" id="CHEBI:78907"/>
    </reaction>
    <physiologicalReaction direction="left-to-right" evidence="15">
        <dbReference type="Rhea" id="RHEA:42305"/>
    </physiologicalReaction>
</comment>
<dbReference type="GO" id="GO:0004439">
    <property type="term" value="F:phosphatidylinositol-4,5-bisphosphate 5-phosphatase activity"/>
    <property type="evidence" value="ECO:0007669"/>
    <property type="project" value="TreeGrafter"/>
</dbReference>